<comment type="caution">
    <text evidence="8">The sequence shown here is derived from an EMBL/GenBank/DDBJ whole genome shotgun (WGS) entry which is preliminary data.</text>
</comment>
<dbReference type="GO" id="GO:0017119">
    <property type="term" value="C:Golgi transport complex"/>
    <property type="evidence" value="ECO:0007669"/>
    <property type="project" value="InterPro"/>
</dbReference>
<dbReference type="EMBL" id="KZ308135">
    <property type="protein sequence ID" value="KAG8222480.1"/>
    <property type="molecule type" value="Genomic_DNA"/>
</dbReference>
<evidence type="ECO:0000313" key="9">
    <source>
        <dbReference type="Proteomes" id="UP000792457"/>
    </source>
</evidence>
<evidence type="ECO:0000256" key="2">
    <source>
        <dbReference type="ARBA" id="ARBA00006653"/>
    </source>
</evidence>
<keyword evidence="5" id="KW-0653">Protein transport</keyword>
<evidence type="ECO:0000313" key="8">
    <source>
        <dbReference type="EMBL" id="KAG8222480.1"/>
    </source>
</evidence>
<keyword evidence="4" id="KW-0813">Transport</keyword>
<evidence type="ECO:0000256" key="6">
    <source>
        <dbReference type="ARBA" id="ARBA00023034"/>
    </source>
</evidence>
<dbReference type="GO" id="GO:0015031">
    <property type="term" value="P:protein transport"/>
    <property type="evidence" value="ECO:0007669"/>
    <property type="project" value="UniProtKB-KW"/>
</dbReference>
<evidence type="ECO:0000256" key="3">
    <source>
        <dbReference type="ARBA" id="ARBA00020978"/>
    </source>
</evidence>
<comment type="subcellular location">
    <subcellularLocation>
        <location evidence="1">Golgi apparatus membrane</location>
        <topology evidence="1">Peripheral membrane protein</topology>
    </subcellularLocation>
</comment>
<comment type="similarity">
    <text evidence="2">Belongs to the COG1 family.</text>
</comment>
<dbReference type="PANTHER" id="PTHR31658">
    <property type="entry name" value="CONSERVED OLIGOMERIC GOLGI COMPLEX SUBUNIT 1"/>
    <property type="match status" value="1"/>
</dbReference>
<evidence type="ECO:0000256" key="4">
    <source>
        <dbReference type="ARBA" id="ARBA00022448"/>
    </source>
</evidence>
<accession>A0A8K0JV64</accession>
<protein>
    <recommendedName>
        <fullName evidence="3">Conserved oligomeric Golgi complex subunit 1</fullName>
    </recommendedName>
</protein>
<reference evidence="8" key="2">
    <citation type="submission" date="2017-10" db="EMBL/GenBank/DDBJ databases">
        <title>Ladona fulva Genome sequencing and assembly.</title>
        <authorList>
            <person name="Murali S."/>
            <person name="Richards S."/>
            <person name="Bandaranaike D."/>
            <person name="Bellair M."/>
            <person name="Blankenburg K."/>
            <person name="Chao H."/>
            <person name="Dinh H."/>
            <person name="Doddapaneni H."/>
            <person name="Dugan-Rocha S."/>
            <person name="Elkadiri S."/>
            <person name="Gnanaolivu R."/>
            <person name="Hernandez B."/>
            <person name="Skinner E."/>
            <person name="Javaid M."/>
            <person name="Lee S."/>
            <person name="Li M."/>
            <person name="Ming W."/>
            <person name="Munidasa M."/>
            <person name="Muniz J."/>
            <person name="Nguyen L."/>
            <person name="Hughes D."/>
            <person name="Osuji N."/>
            <person name="Pu L.-L."/>
            <person name="Puazo M."/>
            <person name="Qu C."/>
            <person name="Quiroz J."/>
            <person name="Raj R."/>
            <person name="Weissenberger G."/>
            <person name="Xin Y."/>
            <person name="Zou X."/>
            <person name="Han Y."/>
            <person name="Worley K."/>
            <person name="Muzny D."/>
            <person name="Gibbs R."/>
        </authorList>
    </citation>
    <scope>NUCLEOTIDE SEQUENCE</scope>
    <source>
        <strain evidence="8">Sampled in the wild</strain>
    </source>
</reference>
<organism evidence="8 9">
    <name type="scientific">Ladona fulva</name>
    <name type="common">Scarce chaser dragonfly</name>
    <name type="synonym">Libellula fulva</name>
    <dbReference type="NCBI Taxonomy" id="123851"/>
    <lineage>
        <taxon>Eukaryota</taxon>
        <taxon>Metazoa</taxon>
        <taxon>Ecdysozoa</taxon>
        <taxon>Arthropoda</taxon>
        <taxon>Hexapoda</taxon>
        <taxon>Insecta</taxon>
        <taxon>Pterygota</taxon>
        <taxon>Palaeoptera</taxon>
        <taxon>Odonata</taxon>
        <taxon>Epiprocta</taxon>
        <taxon>Anisoptera</taxon>
        <taxon>Libelluloidea</taxon>
        <taxon>Libellulidae</taxon>
        <taxon>Ladona</taxon>
    </lineage>
</organism>
<sequence>MSIQNLSSICPDKLFEECSVAEVQTTQLKLKVEVERKREELRTLVGERYRDLIEAADTISAMKNNSEKIITHIERMSTKCFELQEKHLVGFKLDTASSCMERNKNRKPYIMMGAQLKLLMDIPEKIWAAMDEEDYLLAAQLYLLARHINTSLQYSSGEEYIESKKVLQWFPVLTRQWNTISLFRNSILTGCREKLKIVDLNIETASSCLATDLLLEGCSLAVVEQMFLNLRMESLHQILEYDHQTSIKEQICLSLKLLAQTLHFRHACFIDENKDSDSPGNLVTKKLLAIVGGDAPRSIDLLNLQNDSIYNYIPEIIKQFQ</sequence>
<reference evidence="8" key="1">
    <citation type="submission" date="2013-04" db="EMBL/GenBank/DDBJ databases">
        <authorList>
            <person name="Qu J."/>
            <person name="Murali S.C."/>
            <person name="Bandaranaike D."/>
            <person name="Bellair M."/>
            <person name="Blankenburg K."/>
            <person name="Chao H."/>
            <person name="Dinh H."/>
            <person name="Doddapaneni H."/>
            <person name="Downs B."/>
            <person name="Dugan-Rocha S."/>
            <person name="Elkadiri S."/>
            <person name="Gnanaolivu R.D."/>
            <person name="Hernandez B."/>
            <person name="Javaid M."/>
            <person name="Jayaseelan J.C."/>
            <person name="Lee S."/>
            <person name="Li M."/>
            <person name="Ming W."/>
            <person name="Munidasa M."/>
            <person name="Muniz J."/>
            <person name="Nguyen L."/>
            <person name="Ongeri F."/>
            <person name="Osuji N."/>
            <person name="Pu L.-L."/>
            <person name="Puazo M."/>
            <person name="Qu C."/>
            <person name="Quiroz J."/>
            <person name="Raj R."/>
            <person name="Weissenberger G."/>
            <person name="Xin Y."/>
            <person name="Zou X."/>
            <person name="Han Y."/>
            <person name="Richards S."/>
            <person name="Worley K."/>
            <person name="Muzny D."/>
            <person name="Gibbs R."/>
        </authorList>
    </citation>
    <scope>NUCLEOTIDE SEQUENCE</scope>
    <source>
        <strain evidence="8">Sampled in the wild</strain>
    </source>
</reference>
<dbReference type="GO" id="GO:0006891">
    <property type="term" value="P:intra-Golgi vesicle-mediated transport"/>
    <property type="evidence" value="ECO:0007669"/>
    <property type="project" value="InterPro"/>
</dbReference>
<dbReference type="Pfam" id="PF08700">
    <property type="entry name" value="VPS51_Exo84_N"/>
    <property type="match status" value="1"/>
</dbReference>
<dbReference type="InterPro" id="IPR033370">
    <property type="entry name" value="COG1"/>
</dbReference>
<dbReference type="AlphaFoldDB" id="A0A8K0JV64"/>
<keyword evidence="9" id="KW-1185">Reference proteome</keyword>
<keyword evidence="6" id="KW-0333">Golgi apparatus</keyword>
<dbReference type="GO" id="GO:0000139">
    <property type="term" value="C:Golgi membrane"/>
    <property type="evidence" value="ECO:0007669"/>
    <property type="project" value="UniProtKB-SubCell"/>
</dbReference>
<evidence type="ECO:0000256" key="7">
    <source>
        <dbReference type="ARBA" id="ARBA00023136"/>
    </source>
</evidence>
<proteinExistence type="inferred from homology"/>
<dbReference type="PANTHER" id="PTHR31658:SF0">
    <property type="entry name" value="CONSERVED OLIGOMERIC GOLGI COMPLEX SUBUNIT 1"/>
    <property type="match status" value="1"/>
</dbReference>
<gene>
    <name evidence="8" type="ORF">J437_LFUL000842</name>
</gene>
<dbReference type="Proteomes" id="UP000792457">
    <property type="component" value="Unassembled WGS sequence"/>
</dbReference>
<evidence type="ECO:0000256" key="5">
    <source>
        <dbReference type="ARBA" id="ARBA00022927"/>
    </source>
</evidence>
<name>A0A8K0JV64_LADFU</name>
<dbReference type="OrthoDB" id="46189at2759"/>
<evidence type="ECO:0000256" key="1">
    <source>
        <dbReference type="ARBA" id="ARBA00004395"/>
    </source>
</evidence>
<keyword evidence="7" id="KW-0472">Membrane</keyword>